<dbReference type="PANTHER" id="PTHR33744:SF1">
    <property type="entry name" value="DNA-BINDING TRANSCRIPTIONAL ACTIVATOR ADER"/>
    <property type="match status" value="1"/>
</dbReference>
<gene>
    <name evidence="3" type="ORF">AF335_21260</name>
</gene>
<name>A0A2N8NTX9_STREU</name>
<dbReference type="Pfam" id="PF13556">
    <property type="entry name" value="HTH_30"/>
    <property type="match status" value="1"/>
</dbReference>
<dbReference type="EMBL" id="LGUI01000006">
    <property type="protein sequence ID" value="PNE32233.1"/>
    <property type="molecule type" value="Genomic_DNA"/>
</dbReference>
<protein>
    <recommendedName>
        <fullName evidence="2">PucR C-terminal helix-turn-helix domain-containing protein</fullName>
    </recommendedName>
</protein>
<dbReference type="PANTHER" id="PTHR33744">
    <property type="entry name" value="CARBOHYDRATE DIACID REGULATOR"/>
    <property type="match status" value="1"/>
</dbReference>
<feature type="domain" description="PucR C-terminal helix-turn-helix" evidence="2">
    <location>
        <begin position="318"/>
        <end position="371"/>
    </location>
</feature>
<keyword evidence="4" id="KW-1185">Reference proteome</keyword>
<dbReference type="InterPro" id="IPR042070">
    <property type="entry name" value="PucR_C-HTH_sf"/>
</dbReference>
<organism evidence="3 4">
    <name type="scientific">Streptomyces eurocidicus</name>
    <name type="common">Streptoverticillium eurocidicus</name>
    <dbReference type="NCBI Taxonomy" id="66423"/>
    <lineage>
        <taxon>Bacteria</taxon>
        <taxon>Bacillati</taxon>
        <taxon>Actinomycetota</taxon>
        <taxon>Actinomycetes</taxon>
        <taxon>Kitasatosporales</taxon>
        <taxon>Streptomycetaceae</taxon>
        <taxon>Streptomyces</taxon>
    </lineage>
</organism>
<dbReference type="Gene3D" id="1.10.10.2840">
    <property type="entry name" value="PucR C-terminal helix-turn-helix domain"/>
    <property type="match status" value="1"/>
</dbReference>
<evidence type="ECO:0000256" key="1">
    <source>
        <dbReference type="SAM" id="MobiDB-lite"/>
    </source>
</evidence>
<evidence type="ECO:0000259" key="2">
    <source>
        <dbReference type="Pfam" id="PF13556"/>
    </source>
</evidence>
<feature type="compositionally biased region" description="Pro residues" evidence="1">
    <location>
        <begin position="176"/>
        <end position="197"/>
    </location>
</feature>
<reference evidence="4" key="1">
    <citation type="submission" date="2015-07" db="EMBL/GenBank/DDBJ databases">
        <authorList>
            <person name="Graham D.E."/>
            <person name="Giannone R.J."/>
            <person name="Gulvik C.A."/>
            <person name="Hettich R.L."/>
            <person name="Klingeman D.M."/>
            <person name="Mahan K.M."/>
            <person name="Parry R.J."/>
            <person name="Spain J.C."/>
        </authorList>
    </citation>
    <scope>NUCLEOTIDE SEQUENCE [LARGE SCALE GENOMIC DNA]</scope>
    <source>
        <strain evidence="4">ATCC 27428</strain>
    </source>
</reference>
<dbReference type="OrthoDB" id="5243741at2"/>
<accession>A0A2N8NTX9</accession>
<feature type="region of interest" description="Disordered" evidence="1">
    <location>
        <begin position="142"/>
        <end position="200"/>
    </location>
</feature>
<dbReference type="Proteomes" id="UP000235945">
    <property type="component" value="Unassembled WGS sequence"/>
</dbReference>
<feature type="region of interest" description="Disordered" evidence="1">
    <location>
        <begin position="386"/>
        <end position="411"/>
    </location>
</feature>
<feature type="compositionally biased region" description="Pro residues" evidence="1">
    <location>
        <begin position="146"/>
        <end position="168"/>
    </location>
</feature>
<evidence type="ECO:0000313" key="4">
    <source>
        <dbReference type="Proteomes" id="UP000235945"/>
    </source>
</evidence>
<proteinExistence type="predicted"/>
<sequence>MCEMLNRIWSRPRGEWIPVLRKELPAVAATVVAELERGTPAFSAVSRRIGTEAARAAVEQALLLTLGLAPGTGPERIPPGTGLRPRRKPAQVVTAMPATRARQALFAALADDRHIPGEVLAELAGQAGWPLPRRVRAVVLGSPNEAFPPHPSPHPSSRPSPHSLPHPLPHAVSHPVPHPVSHPAAQPAPQPAPPLTPPLAAALGHGLPGAVEGDLCLLVPDPGLPGHAVLESALGGRTAAVGHSVPVAEAAASLRWARRLLTVAAALGGPAERVVCVDDHLSDLLMLQDESLARALSARWLRPLDDLTPRQSERLEVTLLAWLESGGAPEAARTLKVHPQTVRYRLRQIEKLFGPAMREPHTRFELELALRGRRLLARTRQLRSRAPGTARALGAAVHPPGPAGRARVNGL</sequence>
<comment type="caution">
    <text evidence="3">The sequence shown here is derived from an EMBL/GenBank/DDBJ whole genome shotgun (WGS) entry which is preliminary data.</text>
</comment>
<evidence type="ECO:0000313" key="3">
    <source>
        <dbReference type="EMBL" id="PNE32233.1"/>
    </source>
</evidence>
<dbReference type="AlphaFoldDB" id="A0A2N8NTX9"/>
<dbReference type="InterPro" id="IPR025736">
    <property type="entry name" value="PucR_C-HTH_dom"/>
</dbReference>
<dbReference type="InterPro" id="IPR051448">
    <property type="entry name" value="CdaR-like_regulators"/>
</dbReference>